<dbReference type="Proteomes" id="UP001287286">
    <property type="component" value="Unassembled WGS sequence"/>
</dbReference>
<dbReference type="PANTHER" id="PTHR42080">
    <property type="entry name" value="SRR1 DOMAIN-CONTAINING PROTEIN"/>
    <property type="match status" value="1"/>
</dbReference>
<feature type="compositionally biased region" description="Gly residues" evidence="1">
    <location>
        <begin position="310"/>
        <end position="320"/>
    </location>
</feature>
<comment type="caution">
    <text evidence="3">The sequence shown here is derived from an EMBL/GenBank/DDBJ whole genome shotgun (WGS) entry which is preliminary data.</text>
</comment>
<feature type="compositionally biased region" description="Low complexity" evidence="1">
    <location>
        <begin position="68"/>
        <end position="80"/>
    </location>
</feature>
<accession>A0ABR0C6U3</accession>
<dbReference type="EMBL" id="JAWRVI010000009">
    <property type="protein sequence ID" value="KAK4092096.1"/>
    <property type="molecule type" value="Genomic_DNA"/>
</dbReference>
<evidence type="ECO:0000259" key="2">
    <source>
        <dbReference type="Pfam" id="PF07985"/>
    </source>
</evidence>
<sequence length="426" mass="44674">MAALLVPATEDQGQTGVRVLDDFVVTPFTMPPPNATGDDEWTTIKPKNNRRRRNNNNSSSLGHDARNASRSALAAAQEALPPGTARPDGPVRSVSSIEAEYRTLRDTFEASSCCASLRGLAGRIAAAAGHKRRRKSTSSSGARGDDNEEDEAEPAPPVTKAVCLGIGTFDPPDGGWEPKRRTFLQLIAFLILVEELETKADTARRRTVFAERLTRTTIPCLFQEPIFSASDAAFLTASLGHSVVEHPRGCHAVDRRALLYGVHLYRPIYALALAGGGGAGGGRETRAYEDLPAVFVGTGWDVWDAVTLGQPGGGGGGDGQDGQDGDDDDGFMRRLRVMEDTYERADFPQDDPAHGTAFSSTSVYWRRGAVRGGDPERTGLDDGGGDGSRRGGEGGDGGGAGTGHGGEGASDGPGGLAAQLGAVTIS</sequence>
<feature type="compositionally biased region" description="Gly residues" evidence="1">
    <location>
        <begin position="394"/>
        <end position="415"/>
    </location>
</feature>
<protein>
    <recommendedName>
        <fullName evidence="2">SRR1-like domain-containing protein</fullName>
    </recommendedName>
</protein>
<gene>
    <name evidence="3" type="ORF">Purlil1_3349</name>
</gene>
<dbReference type="PANTHER" id="PTHR42080:SF1">
    <property type="entry name" value="SRR1-LIKE DOMAIN-CONTAINING PROTEIN"/>
    <property type="match status" value="1"/>
</dbReference>
<feature type="region of interest" description="Disordered" evidence="1">
    <location>
        <begin position="367"/>
        <end position="426"/>
    </location>
</feature>
<proteinExistence type="predicted"/>
<feature type="region of interest" description="Disordered" evidence="1">
    <location>
        <begin position="29"/>
        <end position="92"/>
    </location>
</feature>
<dbReference type="InterPro" id="IPR012942">
    <property type="entry name" value="SRR1-like"/>
</dbReference>
<reference evidence="3 4" key="1">
    <citation type="journal article" date="2024" name="Microbiol. Resour. Announc.">
        <title>Genome annotations for the ascomycete fungi Trichoderma harzianum, Trichoderma aggressivum, and Purpureocillium lilacinum.</title>
        <authorList>
            <person name="Beijen E.P.W."/>
            <person name="Ohm R.A."/>
        </authorList>
    </citation>
    <scope>NUCLEOTIDE SEQUENCE [LARGE SCALE GENOMIC DNA]</scope>
    <source>
        <strain evidence="3 4">CBS 150709</strain>
    </source>
</reference>
<evidence type="ECO:0000256" key="1">
    <source>
        <dbReference type="SAM" id="MobiDB-lite"/>
    </source>
</evidence>
<feature type="domain" description="SRR1-like" evidence="2">
    <location>
        <begin position="153"/>
        <end position="365"/>
    </location>
</feature>
<keyword evidence="4" id="KW-1185">Reference proteome</keyword>
<evidence type="ECO:0000313" key="3">
    <source>
        <dbReference type="EMBL" id="KAK4092096.1"/>
    </source>
</evidence>
<dbReference type="Pfam" id="PF07985">
    <property type="entry name" value="SRR1"/>
    <property type="match status" value="1"/>
</dbReference>
<organism evidence="3 4">
    <name type="scientific">Purpureocillium lilacinum</name>
    <name type="common">Paecilomyces lilacinus</name>
    <dbReference type="NCBI Taxonomy" id="33203"/>
    <lineage>
        <taxon>Eukaryota</taxon>
        <taxon>Fungi</taxon>
        <taxon>Dikarya</taxon>
        <taxon>Ascomycota</taxon>
        <taxon>Pezizomycotina</taxon>
        <taxon>Sordariomycetes</taxon>
        <taxon>Hypocreomycetidae</taxon>
        <taxon>Hypocreales</taxon>
        <taxon>Ophiocordycipitaceae</taxon>
        <taxon>Purpureocillium</taxon>
    </lineage>
</organism>
<feature type="region of interest" description="Disordered" evidence="1">
    <location>
        <begin position="307"/>
        <end position="330"/>
    </location>
</feature>
<name>A0ABR0C6U3_PURLI</name>
<feature type="region of interest" description="Disordered" evidence="1">
    <location>
        <begin position="126"/>
        <end position="157"/>
    </location>
</feature>
<evidence type="ECO:0000313" key="4">
    <source>
        <dbReference type="Proteomes" id="UP001287286"/>
    </source>
</evidence>